<evidence type="ECO:0000256" key="2">
    <source>
        <dbReference type="SAM" id="Phobius"/>
    </source>
</evidence>
<dbReference type="RefSeq" id="WP_285761382.1">
    <property type="nucleotide sequence ID" value="NZ_BSQG01000009.1"/>
</dbReference>
<dbReference type="AlphaFoldDB" id="A0A9W6UIE1"/>
<feature type="transmembrane region" description="Helical" evidence="2">
    <location>
        <begin position="180"/>
        <end position="199"/>
    </location>
</feature>
<gene>
    <name evidence="3" type="ORF">Nans01_41970</name>
</gene>
<evidence type="ECO:0000313" key="4">
    <source>
        <dbReference type="Proteomes" id="UP001165092"/>
    </source>
</evidence>
<proteinExistence type="predicted"/>
<keyword evidence="2" id="KW-0472">Membrane</keyword>
<feature type="compositionally biased region" description="Basic and acidic residues" evidence="1">
    <location>
        <begin position="333"/>
        <end position="352"/>
    </location>
</feature>
<reference evidence="3" key="1">
    <citation type="submission" date="2023-02" db="EMBL/GenBank/DDBJ databases">
        <title>Nocardiopsis ansamitocini NBRC 112285.</title>
        <authorList>
            <person name="Ichikawa N."/>
            <person name="Sato H."/>
            <person name="Tonouchi N."/>
        </authorList>
    </citation>
    <scope>NUCLEOTIDE SEQUENCE</scope>
    <source>
        <strain evidence="3">NBRC 112285</strain>
    </source>
</reference>
<feature type="region of interest" description="Disordered" evidence="1">
    <location>
        <begin position="290"/>
        <end position="352"/>
    </location>
</feature>
<feature type="compositionally biased region" description="Basic and acidic residues" evidence="1">
    <location>
        <begin position="299"/>
        <end position="308"/>
    </location>
</feature>
<keyword evidence="2" id="KW-1133">Transmembrane helix</keyword>
<dbReference type="Proteomes" id="UP001165092">
    <property type="component" value="Unassembled WGS sequence"/>
</dbReference>
<feature type="transmembrane region" description="Helical" evidence="2">
    <location>
        <begin position="117"/>
        <end position="136"/>
    </location>
</feature>
<evidence type="ECO:0000256" key="1">
    <source>
        <dbReference type="SAM" id="MobiDB-lite"/>
    </source>
</evidence>
<feature type="region of interest" description="Disordered" evidence="1">
    <location>
        <begin position="240"/>
        <end position="275"/>
    </location>
</feature>
<name>A0A9W6UIE1_9ACTN</name>
<feature type="transmembrane region" description="Helical" evidence="2">
    <location>
        <begin position="205"/>
        <end position="223"/>
    </location>
</feature>
<feature type="transmembrane region" description="Helical" evidence="2">
    <location>
        <begin position="148"/>
        <end position="168"/>
    </location>
</feature>
<evidence type="ECO:0000313" key="3">
    <source>
        <dbReference type="EMBL" id="GLU49846.1"/>
    </source>
</evidence>
<keyword evidence="4" id="KW-1185">Reference proteome</keyword>
<accession>A0A9W6UIE1</accession>
<keyword evidence="2" id="KW-0812">Transmembrane</keyword>
<comment type="caution">
    <text evidence="3">The sequence shown here is derived from an EMBL/GenBank/DDBJ whole genome shotgun (WGS) entry which is preliminary data.</text>
</comment>
<dbReference type="EMBL" id="BSQG01000009">
    <property type="protein sequence ID" value="GLU49846.1"/>
    <property type="molecule type" value="Genomic_DNA"/>
</dbReference>
<protein>
    <submittedName>
        <fullName evidence="3">Uncharacterized protein</fullName>
    </submittedName>
</protein>
<sequence length="396" mass="41933">MNPRKKHPDAAPAITAHQVQKTVQDAKTLASIPGQELLDNPALNPKTRARYDELTTQRLEAELDLAHRRKLRDAHEADRREAERSEVDTIIAAARRATSPARTILDMTRYQARFGRVALAASLALSVGSAMGLAALVEANQGPAPVGYLAEIGLTGLSTTVIVWRGILARAGTVLDAATNRFFVALMLAPLLVSIVGSWLGTGPVGAACSIGSALFAGLAYLINTSASAAITQSIHQIDHQNSAPTPPARTDARTEPVPAPTATGPAFEESVTQVSTSAVREIEDYLSARASGAAPTAEPDRSHDDTTTPHTEVSGQVGASERPCEHPAPTHGSEDSERVLTAQERRRLEGERNRASVAAYLAAHPNAHTGDIAAHTGLGVSTVRRIRRDIEEGKA</sequence>
<organism evidence="3 4">
    <name type="scientific">Nocardiopsis ansamitocini</name>
    <dbReference type="NCBI Taxonomy" id="1670832"/>
    <lineage>
        <taxon>Bacteria</taxon>
        <taxon>Bacillati</taxon>
        <taxon>Actinomycetota</taxon>
        <taxon>Actinomycetes</taxon>
        <taxon>Streptosporangiales</taxon>
        <taxon>Nocardiopsidaceae</taxon>
        <taxon>Nocardiopsis</taxon>
    </lineage>
</organism>